<evidence type="ECO:0000313" key="2">
    <source>
        <dbReference type="Proteomes" id="UP000199126"/>
    </source>
</evidence>
<accession>A0A1H8P0S9</accession>
<dbReference type="Proteomes" id="UP000199126">
    <property type="component" value="Unassembled WGS sequence"/>
</dbReference>
<gene>
    <name evidence="1" type="ORF">SAMN04487948_10230</name>
</gene>
<dbReference type="Pfam" id="PF23959">
    <property type="entry name" value="DUF7288"/>
    <property type="match status" value="1"/>
</dbReference>
<dbReference type="OrthoDB" id="324613at2157"/>
<evidence type="ECO:0000313" key="1">
    <source>
        <dbReference type="EMBL" id="SEO35499.1"/>
    </source>
</evidence>
<keyword evidence="2" id="KW-1185">Reference proteome</keyword>
<proteinExistence type="predicted"/>
<protein>
    <submittedName>
        <fullName evidence="1">Uncharacterized protein</fullName>
    </submittedName>
</protein>
<organism evidence="1 2">
    <name type="scientific">Halogranum amylolyticum</name>
    <dbReference type="NCBI Taxonomy" id="660520"/>
    <lineage>
        <taxon>Archaea</taxon>
        <taxon>Methanobacteriati</taxon>
        <taxon>Methanobacteriota</taxon>
        <taxon>Stenosarchaea group</taxon>
        <taxon>Halobacteria</taxon>
        <taxon>Halobacteriales</taxon>
        <taxon>Haloferacaceae</taxon>
    </lineage>
</organism>
<name>A0A1H8P0S9_9EURY</name>
<dbReference type="InterPro" id="IPR055712">
    <property type="entry name" value="DUF7288"/>
</dbReference>
<reference evidence="2" key="1">
    <citation type="submission" date="2016-10" db="EMBL/GenBank/DDBJ databases">
        <authorList>
            <person name="Varghese N."/>
            <person name="Submissions S."/>
        </authorList>
    </citation>
    <scope>NUCLEOTIDE SEQUENCE [LARGE SCALE GENOMIC DNA]</scope>
    <source>
        <strain evidence="2">CGMCC 1.10121</strain>
    </source>
</reference>
<sequence>MRAQAHTLEAISAALLVVGSVVFALQVTAVTPLSASTSSQHIENQQESMTAGVLSHAAEDESLKRAVLFWNEADGRFHDAGPRRPYYTNAPPPPGIEFGRLLDRTYGPRGIAYNVRIGYQPPGGGFREIRYISRGEPSDNAVTTSTYVTLFDDDVLHNPGVDANGDGVAEPTGSSLSTANFYASDVSSSSDVYNVLRVEVIVWGM</sequence>
<dbReference type="EMBL" id="FODV01000002">
    <property type="protein sequence ID" value="SEO35499.1"/>
    <property type="molecule type" value="Genomic_DNA"/>
</dbReference>
<dbReference type="AlphaFoldDB" id="A0A1H8P0S9"/>
<dbReference type="RefSeq" id="WP_089821058.1">
    <property type="nucleotide sequence ID" value="NZ_FODV01000002.1"/>
</dbReference>